<dbReference type="RefSeq" id="WP_130424021.1">
    <property type="nucleotide sequence ID" value="NZ_SHKW01000002.1"/>
</dbReference>
<comment type="caution">
    <text evidence="1">The sequence shown here is derived from an EMBL/GenBank/DDBJ whole genome shotgun (WGS) entry which is preliminary data.</text>
</comment>
<proteinExistence type="predicted"/>
<accession>A0A4V2G346</accession>
<dbReference type="Proteomes" id="UP000292958">
    <property type="component" value="Unassembled WGS sequence"/>
</dbReference>
<organism evidence="1 2">
    <name type="scientific">Edaphobacter modestus</name>
    <dbReference type="NCBI Taxonomy" id="388466"/>
    <lineage>
        <taxon>Bacteria</taxon>
        <taxon>Pseudomonadati</taxon>
        <taxon>Acidobacteriota</taxon>
        <taxon>Terriglobia</taxon>
        <taxon>Terriglobales</taxon>
        <taxon>Acidobacteriaceae</taxon>
        <taxon>Edaphobacter</taxon>
    </lineage>
</organism>
<dbReference type="AlphaFoldDB" id="A0A4V2G346"/>
<keyword evidence="2" id="KW-1185">Reference proteome</keyword>
<sequence>MARKLKWRHDLHNIMKHVENSKTETWRRVDLEIAFNVSRPAAQRIMRAIGNIDNIGGTHAISRDSVITYLEHLIEAEDPTEAHLRRLQNLEPAPRHRKIQGTVPNDLHSVMVSSLPPNIVLKPGGIEVTGSDFKHVMENLLILARVLQNDTETAAQLIDPPKNRTPSIDYELKTMFNDLRVREAAYQAAQTEKQKA</sequence>
<dbReference type="OrthoDB" id="122611at2"/>
<dbReference type="EMBL" id="SHKW01000002">
    <property type="protein sequence ID" value="RZU35626.1"/>
    <property type="molecule type" value="Genomic_DNA"/>
</dbReference>
<gene>
    <name evidence="1" type="ORF">BDD14_5710</name>
</gene>
<evidence type="ECO:0000313" key="1">
    <source>
        <dbReference type="EMBL" id="RZU35626.1"/>
    </source>
</evidence>
<name>A0A4V2G346_9BACT</name>
<evidence type="ECO:0000313" key="2">
    <source>
        <dbReference type="Proteomes" id="UP000292958"/>
    </source>
</evidence>
<reference evidence="1 2" key="1">
    <citation type="submission" date="2019-02" db="EMBL/GenBank/DDBJ databases">
        <title>Genomic Encyclopedia of Archaeal and Bacterial Type Strains, Phase II (KMG-II): from individual species to whole genera.</title>
        <authorList>
            <person name="Goeker M."/>
        </authorList>
    </citation>
    <scope>NUCLEOTIDE SEQUENCE [LARGE SCALE GENOMIC DNA]</scope>
    <source>
        <strain evidence="1 2">DSM 18101</strain>
    </source>
</reference>
<protein>
    <submittedName>
        <fullName evidence="1">Uncharacterized protein</fullName>
    </submittedName>
</protein>